<dbReference type="InterPro" id="IPR005838">
    <property type="entry name" value="T3SS_IM_P"/>
</dbReference>
<protein>
    <recommendedName>
        <fullName evidence="2 12">Flagellar biosynthetic protein FliP</fullName>
    </recommendedName>
</protein>
<evidence type="ECO:0000256" key="9">
    <source>
        <dbReference type="ARBA" id="ARBA00023136"/>
    </source>
</evidence>
<proteinExistence type="inferred from homology"/>
<comment type="caution">
    <text evidence="12">Lacks conserved residue(s) required for the propagation of feature annotation.</text>
</comment>
<keyword evidence="11 12" id="KW-1006">Bacterial flagellum protein export</keyword>
<evidence type="ECO:0000256" key="4">
    <source>
        <dbReference type="ARBA" id="ARBA00022475"/>
    </source>
</evidence>
<organism evidence="13">
    <name type="scientific">Thermodesulforhabdus norvegica</name>
    <dbReference type="NCBI Taxonomy" id="39841"/>
    <lineage>
        <taxon>Bacteria</taxon>
        <taxon>Pseudomonadati</taxon>
        <taxon>Thermodesulfobacteriota</taxon>
        <taxon>Syntrophobacteria</taxon>
        <taxon>Syntrophobacterales</taxon>
        <taxon>Thermodesulforhabdaceae</taxon>
        <taxon>Thermodesulforhabdus</taxon>
    </lineage>
</organism>
<evidence type="ECO:0000256" key="12">
    <source>
        <dbReference type="RuleBase" id="RU362069"/>
    </source>
</evidence>
<dbReference type="PRINTS" id="PR00951">
    <property type="entry name" value="FLGBIOSNFLIP"/>
</dbReference>
<comment type="similarity">
    <text evidence="1 12">Belongs to the FliP/MopC/SpaP family.</text>
</comment>
<feature type="transmembrane region" description="Helical" evidence="12">
    <location>
        <begin position="194"/>
        <end position="214"/>
    </location>
</feature>
<dbReference type="EMBL" id="DQZW01000086">
    <property type="protein sequence ID" value="HDL89623.1"/>
    <property type="molecule type" value="Genomic_DNA"/>
</dbReference>
<keyword evidence="13" id="KW-0969">Cilium</keyword>
<feature type="transmembrane region" description="Helical" evidence="12">
    <location>
        <begin position="226"/>
        <end position="247"/>
    </location>
</feature>
<dbReference type="GO" id="GO:0044781">
    <property type="term" value="P:bacterial-type flagellum organization"/>
    <property type="evidence" value="ECO:0007669"/>
    <property type="project" value="UniProtKB-UniRule"/>
</dbReference>
<dbReference type="NCBIfam" id="TIGR01103">
    <property type="entry name" value="fliP"/>
    <property type="match status" value="1"/>
</dbReference>
<dbReference type="Pfam" id="PF00813">
    <property type="entry name" value="FliP"/>
    <property type="match status" value="1"/>
</dbReference>
<keyword evidence="8 12" id="KW-1133">Transmembrane helix</keyword>
<keyword evidence="5 12" id="KW-0812">Transmembrane</keyword>
<name>A0A7C0WT54_9BACT</name>
<evidence type="ECO:0000256" key="2">
    <source>
        <dbReference type="ARBA" id="ARBA00021714"/>
    </source>
</evidence>
<keyword evidence="13" id="KW-0282">Flagellum</keyword>
<gene>
    <name evidence="12 13" type="primary">fliP</name>
    <name evidence="13" type="ORF">ENG14_01825</name>
</gene>
<keyword evidence="9 12" id="KW-0472">Membrane</keyword>
<dbReference type="AlphaFoldDB" id="A0A7C0WT54"/>
<dbReference type="PANTHER" id="PTHR30587:SF0">
    <property type="entry name" value="FLAGELLAR BIOSYNTHETIC PROTEIN FLIP"/>
    <property type="match status" value="1"/>
</dbReference>
<evidence type="ECO:0000256" key="1">
    <source>
        <dbReference type="ARBA" id="ARBA00006257"/>
    </source>
</evidence>
<comment type="function">
    <text evidence="12">Plays a role in the flagellum-specific transport system.</text>
</comment>
<dbReference type="PROSITE" id="PS01060">
    <property type="entry name" value="FLIP_1"/>
    <property type="match status" value="1"/>
</dbReference>
<comment type="subcellular location">
    <subcellularLocation>
        <location evidence="12">Cell membrane</location>
        <topology evidence="12">Multi-pass membrane protein</topology>
    </subcellularLocation>
    <subcellularLocation>
        <location evidence="12">Bacterial flagellum basal body</location>
    </subcellularLocation>
</comment>
<evidence type="ECO:0000256" key="6">
    <source>
        <dbReference type="ARBA" id="ARBA00022795"/>
    </source>
</evidence>
<dbReference type="NCBIfam" id="NF009438">
    <property type="entry name" value="PRK12797.1"/>
    <property type="match status" value="1"/>
</dbReference>
<dbReference type="GO" id="GO:0009306">
    <property type="term" value="P:protein secretion"/>
    <property type="evidence" value="ECO:0007669"/>
    <property type="project" value="UniProtKB-UniRule"/>
</dbReference>
<keyword evidence="4 12" id="KW-1003">Cell membrane</keyword>
<dbReference type="InterPro" id="IPR005837">
    <property type="entry name" value="FliP"/>
</dbReference>
<evidence type="ECO:0000313" key="13">
    <source>
        <dbReference type="EMBL" id="HDL89623.1"/>
    </source>
</evidence>
<keyword evidence="3 12" id="KW-0813">Transport</keyword>
<evidence type="ECO:0000256" key="10">
    <source>
        <dbReference type="ARBA" id="ARBA00023143"/>
    </source>
</evidence>
<dbReference type="PROSITE" id="PS01061">
    <property type="entry name" value="FLIP_2"/>
    <property type="match status" value="1"/>
</dbReference>
<accession>A0A7C0WT54</accession>
<feature type="transmembrane region" description="Helical" evidence="12">
    <location>
        <begin position="48"/>
        <end position="81"/>
    </location>
</feature>
<dbReference type="Proteomes" id="UP000886355">
    <property type="component" value="Unassembled WGS sequence"/>
</dbReference>
<reference evidence="13" key="1">
    <citation type="journal article" date="2020" name="mSystems">
        <title>Genome- and Community-Level Interaction Insights into Carbon Utilization and Element Cycling Functions of Hydrothermarchaeota in Hydrothermal Sediment.</title>
        <authorList>
            <person name="Zhou Z."/>
            <person name="Liu Y."/>
            <person name="Xu W."/>
            <person name="Pan J."/>
            <person name="Luo Z.H."/>
            <person name="Li M."/>
        </authorList>
    </citation>
    <scope>NUCLEOTIDE SEQUENCE [LARGE SCALE GENOMIC DNA]</scope>
    <source>
        <strain evidence="13">HyVt-19</strain>
    </source>
</reference>
<keyword evidence="13" id="KW-0966">Cell projection</keyword>
<keyword evidence="6 12" id="KW-1005">Bacterial flagellum biogenesis</keyword>
<comment type="caution">
    <text evidence="13">The sequence shown here is derived from an EMBL/GenBank/DDBJ whole genome shotgun (WGS) entry which is preliminary data.</text>
</comment>
<evidence type="ECO:0000256" key="8">
    <source>
        <dbReference type="ARBA" id="ARBA00022989"/>
    </source>
</evidence>
<dbReference type="GO" id="GO:0005886">
    <property type="term" value="C:plasma membrane"/>
    <property type="evidence" value="ECO:0007669"/>
    <property type="project" value="UniProtKB-SubCell"/>
</dbReference>
<dbReference type="PRINTS" id="PR01302">
    <property type="entry name" value="TYPE3IMPPROT"/>
</dbReference>
<evidence type="ECO:0000256" key="7">
    <source>
        <dbReference type="ARBA" id="ARBA00022927"/>
    </source>
</evidence>
<evidence type="ECO:0000256" key="11">
    <source>
        <dbReference type="ARBA" id="ARBA00023225"/>
    </source>
</evidence>
<keyword evidence="7 12" id="KW-0653">Protein transport</keyword>
<dbReference type="GO" id="GO:0009425">
    <property type="term" value="C:bacterial-type flagellum basal body"/>
    <property type="evidence" value="ECO:0007669"/>
    <property type="project" value="UniProtKB-SubCell"/>
</dbReference>
<keyword evidence="10" id="KW-0975">Bacterial flagellum</keyword>
<evidence type="ECO:0000256" key="5">
    <source>
        <dbReference type="ARBA" id="ARBA00022692"/>
    </source>
</evidence>
<sequence>MNFLIFVLVSVFFAIFINTQTSYAARFNIPPFSINLDSPDAARQLSGVMQIVIILTILSVAPAILLLTTSFTRLVVVFSFLKHALGTQQSPPNQVLVSLALFMTFIIMQPVWKEAYENAYVPYRDGLISGDQFLIKVQQPFKQFMLKHTRKKDLALFVSMSGKPKPKSPKELSIMTIIPAFAVSEIKTAFEIGFLLYIPFLILDMVVASILLSMGMMMLPPVMISLPFKIMLFILVDGWNLLVGSLMKSFG</sequence>
<evidence type="ECO:0000256" key="3">
    <source>
        <dbReference type="ARBA" id="ARBA00022448"/>
    </source>
</evidence>
<dbReference type="PANTHER" id="PTHR30587">
    <property type="entry name" value="FLAGELLAR BIOSYNTHETIC PROTEIN FLIP"/>
    <property type="match status" value="1"/>
</dbReference>